<keyword evidence="4 5" id="KW-0472">Membrane</keyword>
<dbReference type="PANTHER" id="PTHR10846:SF8">
    <property type="entry name" value="INNER MEMBRANE PROTEIN YRBG"/>
    <property type="match status" value="1"/>
</dbReference>
<name>A0A382EFA9_9ZZZZ</name>
<gene>
    <name evidence="7" type="ORF">METZ01_LOCUS202019</name>
</gene>
<feature type="transmembrane region" description="Helical" evidence="5">
    <location>
        <begin position="158"/>
        <end position="174"/>
    </location>
</feature>
<dbReference type="PANTHER" id="PTHR10846">
    <property type="entry name" value="SODIUM/POTASSIUM/CALCIUM EXCHANGER"/>
    <property type="match status" value="1"/>
</dbReference>
<dbReference type="AlphaFoldDB" id="A0A382EFA9"/>
<evidence type="ECO:0000259" key="6">
    <source>
        <dbReference type="Pfam" id="PF01699"/>
    </source>
</evidence>
<dbReference type="InterPro" id="IPR004837">
    <property type="entry name" value="NaCa_Exmemb"/>
</dbReference>
<feature type="transmembrane region" description="Helical" evidence="5">
    <location>
        <begin position="65"/>
        <end position="86"/>
    </location>
</feature>
<evidence type="ECO:0000256" key="3">
    <source>
        <dbReference type="ARBA" id="ARBA00022989"/>
    </source>
</evidence>
<feature type="transmembrane region" description="Helical" evidence="5">
    <location>
        <begin position="98"/>
        <end position="123"/>
    </location>
</feature>
<feature type="domain" description="Sodium/calcium exchanger membrane region" evidence="6">
    <location>
        <begin position="198"/>
        <end position="340"/>
    </location>
</feature>
<dbReference type="GO" id="GO:0005262">
    <property type="term" value="F:calcium channel activity"/>
    <property type="evidence" value="ECO:0007669"/>
    <property type="project" value="TreeGrafter"/>
</dbReference>
<dbReference type="GO" id="GO:0005886">
    <property type="term" value="C:plasma membrane"/>
    <property type="evidence" value="ECO:0007669"/>
    <property type="project" value="TreeGrafter"/>
</dbReference>
<dbReference type="GO" id="GO:0008273">
    <property type="term" value="F:calcium, potassium:sodium antiporter activity"/>
    <property type="evidence" value="ECO:0007669"/>
    <property type="project" value="TreeGrafter"/>
</dbReference>
<protein>
    <recommendedName>
        <fullName evidence="6">Sodium/calcium exchanger membrane region domain-containing protein</fullName>
    </recommendedName>
</protein>
<evidence type="ECO:0000313" key="7">
    <source>
        <dbReference type="EMBL" id="SVB49165.1"/>
    </source>
</evidence>
<reference evidence="7" key="1">
    <citation type="submission" date="2018-05" db="EMBL/GenBank/DDBJ databases">
        <authorList>
            <person name="Lanie J.A."/>
            <person name="Ng W.-L."/>
            <person name="Kazmierczak K.M."/>
            <person name="Andrzejewski T.M."/>
            <person name="Davidsen T.M."/>
            <person name="Wayne K.J."/>
            <person name="Tettelin H."/>
            <person name="Glass J.I."/>
            <person name="Rusch D."/>
            <person name="Podicherti R."/>
            <person name="Tsui H.-C.T."/>
            <person name="Winkler M.E."/>
        </authorList>
    </citation>
    <scope>NUCLEOTIDE SEQUENCE</scope>
</reference>
<feature type="transmembrane region" description="Helical" evidence="5">
    <location>
        <begin position="268"/>
        <end position="288"/>
    </location>
</feature>
<dbReference type="Pfam" id="PF01699">
    <property type="entry name" value="Na_Ca_ex"/>
    <property type="match status" value="2"/>
</dbReference>
<feature type="transmembrane region" description="Helical" evidence="5">
    <location>
        <begin position="195"/>
        <end position="213"/>
    </location>
</feature>
<dbReference type="NCBIfam" id="TIGR00367">
    <property type="entry name" value="calcium/sodium antiporter"/>
    <property type="match status" value="1"/>
</dbReference>
<feature type="transmembrane region" description="Helical" evidence="5">
    <location>
        <begin position="233"/>
        <end position="256"/>
    </location>
</feature>
<proteinExistence type="predicted"/>
<feature type="domain" description="Sodium/calcium exchanger membrane region" evidence="6">
    <location>
        <begin position="36"/>
        <end position="174"/>
    </location>
</feature>
<accession>A0A382EFA9</accession>
<dbReference type="InterPro" id="IPR004481">
    <property type="entry name" value="K/Na/Ca-exchanger"/>
</dbReference>
<feature type="transmembrane region" description="Helical" evidence="5">
    <location>
        <begin position="35"/>
        <end position="53"/>
    </location>
</feature>
<dbReference type="EMBL" id="UINC01044135">
    <property type="protein sequence ID" value="SVB49165.1"/>
    <property type="molecule type" value="Genomic_DNA"/>
</dbReference>
<organism evidence="7">
    <name type="scientific">marine metagenome</name>
    <dbReference type="NCBI Taxonomy" id="408172"/>
    <lineage>
        <taxon>unclassified sequences</taxon>
        <taxon>metagenomes</taxon>
        <taxon>ecological metagenomes</taxon>
    </lineage>
</organism>
<dbReference type="InterPro" id="IPR044880">
    <property type="entry name" value="NCX_ion-bd_dom_sf"/>
</dbReference>
<dbReference type="GO" id="GO:0006874">
    <property type="term" value="P:intracellular calcium ion homeostasis"/>
    <property type="evidence" value="ECO:0007669"/>
    <property type="project" value="TreeGrafter"/>
</dbReference>
<sequence length="341" mass="35030">GISTGCVCKSQQHYQMVMSGAASARPMVLLSMPDGGLIIAGFVLLMLGGEFVVQGAITIANRLRVPPLLIGFTVVAIGTSLPELAVALEAVGREAPDIAVGGVLGSNVANVMLVLGTASLIGAASETGPGIYRDAMAVGTATVILLTVVLVGEIVWQLGALMLLGLAAYYAYSYRISKSEEGAADEDDSWLPDTMLLAILATIGGGYMIWNGAEILVEGATGLASTYGITESVIGLSIVALGTSLPELAVTLVAGLRKQGGVAVGNILGSNVINIMGILGVAATYSGGLVISSEFADRDIWIVVLTSGFIVAMLLDERRISKRVGAAMVGGYLAYMVMLYL</sequence>
<feature type="transmembrane region" description="Helical" evidence="5">
    <location>
        <begin position="300"/>
        <end position="316"/>
    </location>
</feature>
<evidence type="ECO:0000256" key="4">
    <source>
        <dbReference type="ARBA" id="ARBA00023136"/>
    </source>
</evidence>
<dbReference type="Gene3D" id="1.20.1420.30">
    <property type="entry name" value="NCX, central ion-binding region"/>
    <property type="match status" value="1"/>
</dbReference>
<evidence type="ECO:0000256" key="1">
    <source>
        <dbReference type="ARBA" id="ARBA00004141"/>
    </source>
</evidence>
<evidence type="ECO:0000256" key="5">
    <source>
        <dbReference type="SAM" id="Phobius"/>
    </source>
</evidence>
<keyword evidence="2 5" id="KW-0812">Transmembrane</keyword>
<feature type="transmembrane region" description="Helical" evidence="5">
    <location>
        <begin position="323"/>
        <end position="340"/>
    </location>
</feature>
<keyword evidence="3 5" id="KW-1133">Transmembrane helix</keyword>
<feature type="transmembrane region" description="Helical" evidence="5">
    <location>
        <begin position="135"/>
        <end position="152"/>
    </location>
</feature>
<comment type="subcellular location">
    <subcellularLocation>
        <location evidence="1">Membrane</location>
        <topology evidence="1">Multi-pass membrane protein</topology>
    </subcellularLocation>
</comment>
<feature type="non-terminal residue" evidence="7">
    <location>
        <position position="1"/>
    </location>
</feature>
<evidence type="ECO:0000256" key="2">
    <source>
        <dbReference type="ARBA" id="ARBA00022692"/>
    </source>
</evidence>